<protein>
    <submittedName>
        <fullName evidence="2">Uncharacterized protein</fullName>
    </submittedName>
</protein>
<feature type="non-terminal residue" evidence="2">
    <location>
        <position position="1"/>
    </location>
</feature>
<sequence length="72" mass="8042">RAMLIPLDKRNGSSDSQPPCEHSSVCQYTPCALGKAKDTLVVLYLHFEACLKFVEKLLATGWKTEIITGRYV</sequence>
<accession>A0A061R4S6</accession>
<dbReference type="EMBL" id="GBEZ01019590">
    <property type="protein sequence ID" value="JAC66988.1"/>
    <property type="molecule type" value="Transcribed_RNA"/>
</dbReference>
<gene>
    <name evidence="2" type="ORF">TSPGSL018_12285</name>
</gene>
<feature type="region of interest" description="Disordered" evidence="1">
    <location>
        <begin position="1"/>
        <end position="21"/>
    </location>
</feature>
<reference evidence="2" key="1">
    <citation type="submission" date="2014-05" db="EMBL/GenBank/DDBJ databases">
        <title>The transcriptome of the halophilic microalga Tetraselmis sp. GSL018 isolated from the Great Salt Lake, Utah.</title>
        <authorList>
            <person name="Jinkerson R.E."/>
            <person name="D'Adamo S."/>
            <person name="Posewitz M.C."/>
        </authorList>
    </citation>
    <scope>NUCLEOTIDE SEQUENCE</scope>
    <source>
        <strain evidence="2">GSL018</strain>
    </source>
</reference>
<evidence type="ECO:0000256" key="1">
    <source>
        <dbReference type="SAM" id="MobiDB-lite"/>
    </source>
</evidence>
<evidence type="ECO:0000313" key="2">
    <source>
        <dbReference type="EMBL" id="JAC66988.1"/>
    </source>
</evidence>
<name>A0A061R4S6_9CHLO</name>
<proteinExistence type="predicted"/>
<dbReference type="AlphaFoldDB" id="A0A061R4S6"/>
<organism evidence="2">
    <name type="scientific">Tetraselmis sp. GSL018</name>
    <dbReference type="NCBI Taxonomy" id="582737"/>
    <lineage>
        <taxon>Eukaryota</taxon>
        <taxon>Viridiplantae</taxon>
        <taxon>Chlorophyta</taxon>
        <taxon>core chlorophytes</taxon>
        <taxon>Chlorodendrophyceae</taxon>
        <taxon>Chlorodendrales</taxon>
        <taxon>Chlorodendraceae</taxon>
        <taxon>Tetraselmis</taxon>
    </lineage>
</organism>